<name>A0ABP4RR01_9ACTN</name>
<evidence type="ECO:0000313" key="2">
    <source>
        <dbReference type="EMBL" id="GAA1656754.1"/>
    </source>
</evidence>
<dbReference type="InterPro" id="IPR009326">
    <property type="entry name" value="DUF984"/>
</dbReference>
<reference evidence="3" key="1">
    <citation type="journal article" date="2019" name="Int. J. Syst. Evol. Microbiol.">
        <title>The Global Catalogue of Microorganisms (GCM) 10K type strain sequencing project: providing services to taxonomists for standard genome sequencing and annotation.</title>
        <authorList>
            <consortium name="The Broad Institute Genomics Platform"/>
            <consortium name="The Broad Institute Genome Sequencing Center for Infectious Disease"/>
            <person name="Wu L."/>
            <person name="Ma J."/>
        </authorList>
    </citation>
    <scope>NUCLEOTIDE SEQUENCE [LARGE SCALE GENOMIC DNA]</scope>
    <source>
        <strain evidence="3">JCM 13929</strain>
    </source>
</reference>
<feature type="domain" description="ASCH" evidence="1">
    <location>
        <begin position="11"/>
        <end position="131"/>
    </location>
</feature>
<dbReference type="PANTHER" id="PTHR39203:SF1">
    <property type="entry name" value="CYTOPLASMIC PROTEIN"/>
    <property type="match status" value="1"/>
</dbReference>
<dbReference type="InterPro" id="IPR007374">
    <property type="entry name" value="ASCH_domain"/>
</dbReference>
<dbReference type="SUPFAM" id="SSF88697">
    <property type="entry name" value="PUA domain-like"/>
    <property type="match status" value="1"/>
</dbReference>
<dbReference type="Proteomes" id="UP001500064">
    <property type="component" value="Unassembled WGS sequence"/>
</dbReference>
<dbReference type="Pfam" id="PF04266">
    <property type="entry name" value="ASCH"/>
    <property type="match status" value="1"/>
</dbReference>
<dbReference type="SMART" id="SM01022">
    <property type="entry name" value="ASCH"/>
    <property type="match status" value="1"/>
</dbReference>
<proteinExistence type="predicted"/>
<dbReference type="EMBL" id="BAAAMU010000055">
    <property type="protein sequence ID" value="GAA1656754.1"/>
    <property type="molecule type" value="Genomic_DNA"/>
</dbReference>
<accession>A0ABP4RR01</accession>
<protein>
    <recommendedName>
        <fullName evidence="1">ASCH domain-containing protein</fullName>
    </recommendedName>
</protein>
<dbReference type="Gene3D" id="3.10.400.10">
    <property type="entry name" value="Sulfate adenylyltransferase"/>
    <property type="match status" value="1"/>
</dbReference>
<keyword evidence="3" id="KW-1185">Reference proteome</keyword>
<organism evidence="2 3">
    <name type="scientific">Nonomuraea maheshkhaliensis</name>
    <dbReference type="NCBI Taxonomy" id="419590"/>
    <lineage>
        <taxon>Bacteria</taxon>
        <taxon>Bacillati</taxon>
        <taxon>Actinomycetota</taxon>
        <taxon>Actinomycetes</taxon>
        <taxon>Streptosporangiales</taxon>
        <taxon>Streptosporangiaceae</taxon>
        <taxon>Nonomuraea</taxon>
    </lineage>
</organism>
<gene>
    <name evidence="2" type="ORF">GCM10009733_062930</name>
</gene>
<sequence>MWPRIDGLRVLELGTPGKLRTRLTDLTLSGAKTATAGLLPLDYEAEGEELEQVGERLVLVNSSGERAAEIEITRVERTPFAEVSWEFAQAEGEGYSSTEDWRETHRRYWAEQGYEVNHDTTVVCLWYRVVSRVGQPPSGNPAPAA</sequence>
<dbReference type="PANTHER" id="PTHR39203">
    <property type="entry name" value="CYTOPLASMIC PROTEIN-RELATED"/>
    <property type="match status" value="1"/>
</dbReference>
<evidence type="ECO:0000313" key="3">
    <source>
        <dbReference type="Proteomes" id="UP001500064"/>
    </source>
</evidence>
<comment type="caution">
    <text evidence="2">The sequence shown here is derived from an EMBL/GenBank/DDBJ whole genome shotgun (WGS) entry which is preliminary data.</text>
</comment>
<dbReference type="InterPro" id="IPR015947">
    <property type="entry name" value="PUA-like_sf"/>
</dbReference>
<dbReference type="RefSeq" id="WP_346110151.1">
    <property type="nucleotide sequence ID" value="NZ_BAAAMU010000055.1"/>
</dbReference>
<evidence type="ECO:0000259" key="1">
    <source>
        <dbReference type="SMART" id="SM01022"/>
    </source>
</evidence>